<evidence type="ECO:0000256" key="5">
    <source>
        <dbReference type="SAM" id="SignalP"/>
    </source>
</evidence>
<dbReference type="Gene3D" id="3.90.1720.10">
    <property type="entry name" value="endopeptidase domain like (from Nostoc punctiforme)"/>
    <property type="match status" value="1"/>
</dbReference>
<dbReference type="InterPro" id="IPR000064">
    <property type="entry name" value="NLP_P60_dom"/>
</dbReference>
<proteinExistence type="inferred from homology"/>
<dbReference type="PROSITE" id="PS51935">
    <property type="entry name" value="NLPC_P60"/>
    <property type="match status" value="1"/>
</dbReference>
<reference evidence="7" key="1">
    <citation type="submission" date="2021-12" db="EMBL/GenBank/DDBJ databases">
        <title>Alicyclobacillaceae gen. nov., sp. nov., isolated from chalcocite enrichment system.</title>
        <authorList>
            <person name="Jiang Z."/>
        </authorList>
    </citation>
    <scope>NUCLEOTIDE SEQUENCE</scope>
    <source>
        <strain evidence="7">MYW30-H2</strain>
    </source>
</reference>
<feature type="signal peptide" evidence="5">
    <location>
        <begin position="1"/>
        <end position="26"/>
    </location>
</feature>
<dbReference type="Proteomes" id="UP000830167">
    <property type="component" value="Chromosome"/>
</dbReference>
<keyword evidence="3" id="KW-0378">Hydrolase</keyword>
<evidence type="ECO:0000256" key="3">
    <source>
        <dbReference type="ARBA" id="ARBA00022801"/>
    </source>
</evidence>
<keyword evidence="2" id="KW-0645">Protease</keyword>
<gene>
    <name evidence="7" type="ORF">LSG31_22800</name>
</gene>
<evidence type="ECO:0000256" key="2">
    <source>
        <dbReference type="ARBA" id="ARBA00022670"/>
    </source>
</evidence>
<keyword evidence="5" id="KW-0732">Signal</keyword>
<dbReference type="InterPro" id="IPR038765">
    <property type="entry name" value="Papain-like_cys_pep_sf"/>
</dbReference>
<accession>A0ABY4CJF9</accession>
<dbReference type="InterPro" id="IPR051202">
    <property type="entry name" value="Peptidase_C40"/>
</dbReference>
<dbReference type="PANTHER" id="PTHR47053:SF1">
    <property type="entry name" value="MUREIN DD-ENDOPEPTIDASE MEPH-RELATED"/>
    <property type="match status" value="1"/>
</dbReference>
<evidence type="ECO:0000259" key="6">
    <source>
        <dbReference type="PROSITE" id="PS51935"/>
    </source>
</evidence>
<feature type="chain" id="PRO_5046643000" evidence="5">
    <location>
        <begin position="27"/>
        <end position="186"/>
    </location>
</feature>
<feature type="domain" description="NlpC/P60" evidence="6">
    <location>
        <begin position="62"/>
        <end position="186"/>
    </location>
</feature>
<dbReference type="Pfam" id="PF00877">
    <property type="entry name" value="NLPC_P60"/>
    <property type="match status" value="1"/>
</dbReference>
<organism evidence="7 8">
    <name type="scientific">Fodinisporobacter ferrooxydans</name>
    <dbReference type="NCBI Taxonomy" id="2901836"/>
    <lineage>
        <taxon>Bacteria</taxon>
        <taxon>Bacillati</taxon>
        <taxon>Bacillota</taxon>
        <taxon>Bacilli</taxon>
        <taxon>Bacillales</taxon>
        <taxon>Alicyclobacillaceae</taxon>
        <taxon>Fodinisporobacter</taxon>
    </lineage>
</organism>
<evidence type="ECO:0000313" key="7">
    <source>
        <dbReference type="EMBL" id="UOF90647.1"/>
    </source>
</evidence>
<comment type="similarity">
    <text evidence="1">Belongs to the peptidase C40 family.</text>
</comment>
<evidence type="ECO:0000256" key="1">
    <source>
        <dbReference type="ARBA" id="ARBA00007074"/>
    </source>
</evidence>
<name>A0ABY4CJF9_9BACL</name>
<protein>
    <submittedName>
        <fullName evidence="7">C40 family peptidase</fullName>
    </submittedName>
</protein>
<dbReference type="RefSeq" id="WP_347437346.1">
    <property type="nucleotide sequence ID" value="NZ_CP089291.1"/>
</dbReference>
<keyword evidence="8" id="KW-1185">Reference proteome</keyword>
<evidence type="ECO:0000313" key="8">
    <source>
        <dbReference type="Proteomes" id="UP000830167"/>
    </source>
</evidence>
<dbReference type="SUPFAM" id="SSF54001">
    <property type="entry name" value="Cysteine proteinases"/>
    <property type="match status" value="1"/>
</dbReference>
<dbReference type="EMBL" id="CP089291">
    <property type="protein sequence ID" value="UOF90647.1"/>
    <property type="molecule type" value="Genomic_DNA"/>
</dbReference>
<sequence>MKKLIASVACLGMIGMSLGTSLPAFAATNGTAMSQGQAFRLPPGVSLDSSIRPVAGIHASEQAKAAAVLEVARSKMGTPYIWGHNEDRGQYGFDCSNYTAYVYHHALGYRMSGASRTQARSIGTPVARSQMKVGDLLIFDHGAHVGIYAGNNQVIQEGGGLKKVGYLSIAPGRYWSKHITAVKRMF</sequence>
<dbReference type="PANTHER" id="PTHR47053">
    <property type="entry name" value="MUREIN DD-ENDOPEPTIDASE MEPH-RELATED"/>
    <property type="match status" value="1"/>
</dbReference>
<evidence type="ECO:0000256" key="4">
    <source>
        <dbReference type="ARBA" id="ARBA00022807"/>
    </source>
</evidence>
<keyword evidence="4" id="KW-0788">Thiol protease</keyword>